<sequence length="180" mass="20841">MSHIYQFPAIHEFPPFYTQQPNVDTWKKQRQLWCDLILAYYKAKKLYSLDITEAIAGKSDLFVNPTIKRSLPRETLQSLIDELVKTGNAEWDGPSQQRAWIYWRKPEEWAALISQWAFNTGQSNSICTLYEIAHGDTSTTEEFYELDETVIKKALYVLVKQGKAKIFTGTSDSDLGVKFF</sequence>
<dbReference type="InterPro" id="IPR008570">
    <property type="entry name" value="ESCRT-II_cplx_Vps25-sub"/>
</dbReference>
<evidence type="ECO:0000256" key="5">
    <source>
        <dbReference type="ARBA" id="ARBA00022490"/>
    </source>
</evidence>
<dbReference type="FunFam" id="1.10.10.10:FF:000141">
    <property type="entry name" value="vacuolar protein-sorting-associated protein 25"/>
    <property type="match status" value="1"/>
</dbReference>
<dbReference type="OrthoDB" id="245150at2759"/>
<dbReference type="STRING" id="1806994.A0A507CE38"/>
<dbReference type="FunFam" id="1.10.10.570:FF:000003">
    <property type="entry name" value="Vacuolar protein-sorting-associated protein 25"/>
    <property type="match status" value="1"/>
</dbReference>
<dbReference type="Pfam" id="PF05871">
    <property type="entry name" value="ESCRT-II"/>
    <property type="match status" value="1"/>
</dbReference>
<keyword evidence="4" id="KW-0813">Transport</keyword>
<dbReference type="PANTHER" id="PTHR13149:SF0">
    <property type="entry name" value="VACUOLAR PROTEIN-SORTING-ASSOCIATED PROTEIN 25"/>
    <property type="match status" value="1"/>
</dbReference>
<organism evidence="8 9">
    <name type="scientific">Synchytrium microbalum</name>
    <dbReference type="NCBI Taxonomy" id="1806994"/>
    <lineage>
        <taxon>Eukaryota</taxon>
        <taxon>Fungi</taxon>
        <taxon>Fungi incertae sedis</taxon>
        <taxon>Chytridiomycota</taxon>
        <taxon>Chytridiomycota incertae sedis</taxon>
        <taxon>Chytridiomycetes</taxon>
        <taxon>Synchytriales</taxon>
        <taxon>Synchytriaceae</taxon>
        <taxon>Synchytrium</taxon>
    </lineage>
</organism>
<dbReference type="InterPro" id="IPR036388">
    <property type="entry name" value="WH-like_DNA-bd_sf"/>
</dbReference>
<name>A0A507CE38_9FUNG</name>
<proteinExistence type="inferred from homology"/>
<evidence type="ECO:0000256" key="6">
    <source>
        <dbReference type="ARBA" id="ARBA00022927"/>
    </source>
</evidence>
<dbReference type="GO" id="GO:0000814">
    <property type="term" value="C:ESCRT II complex"/>
    <property type="evidence" value="ECO:0007669"/>
    <property type="project" value="InterPro"/>
</dbReference>
<evidence type="ECO:0000256" key="1">
    <source>
        <dbReference type="ARBA" id="ARBA00004496"/>
    </source>
</evidence>
<dbReference type="GO" id="GO:0043328">
    <property type="term" value="P:protein transport to vacuole involved in ubiquitin-dependent protein catabolic process via the multivesicular body sorting pathway"/>
    <property type="evidence" value="ECO:0007669"/>
    <property type="project" value="TreeGrafter"/>
</dbReference>
<reference evidence="8 9" key="1">
    <citation type="journal article" date="2019" name="Sci. Rep.">
        <title>Comparative genomics of chytrid fungi reveal insights into the obligate biotrophic and pathogenic lifestyle of Synchytrium endobioticum.</title>
        <authorList>
            <person name="van de Vossenberg B.T.L.H."/>
            <person name="Warris S."/>
            <person name="Nguyen H.D.T."/>
            <person name="van Gent-Pelzer M.P.E."/>
            <person name="Joly D.L."/>
            <person name="van de Geest H.C."/>
            <person name="Bonants P.J.M."/>
            <person name="Smith D.S."/>
            <person name="Levesque C.A."/>
            <person name="van der Lee T.A.J."/>
        </authorList>
    </citation>
    <scope>NUCLEOTIDE SEQUENCE [LARGE SCALE GENOMIC DNA]</scope>
    <source>
        <strain evidence="8 9">JEL517</strain>
    </source>
</reference>
<evidence type="ECO:0000313" key="8">
    <source>
        <dbReference type="EMBL" id="TPX35783.1"/>
    </source>
</evidence>
<keyword evidence="6" id="KW-0653">Protein transport</keyword>
<dbReference type="InterPro" id="IPR014041">
    <property type="entry name" value="ESCRT-II_cplx_Vps25-sub_N"/>
</dbReference>
<dbReference type="RefSeq" id="XP_031026215.1">
    <property type="nucleotide sequence ID" value="XM_031167842.1"/>
</dbReference>
<dbReference type="Proteomes" id="UP000319731">
    <property type="component" value="Unassembled WGS sequence"/>
</dbReference>
<dbReference type="GO" id="GO:0042803">
    <property type="term" value="F:protein homodimerization activity"/>
    <property type="evidence" value="ECO:0007669"/>
    <property type="project" value="TreeGrafter"/>
</dbReference>
<evidence type="ECO:0000256" key="2">
    <source>
        <dbReference type="ARBA" id="ARBA00009674"/>
    </source>
</evidence>
<evidence type="ECO:0000256" key="4">
    <source>
        <dbReference type="ARBA" id="ARBA00022448"/>
    </source>
</evidence>
<evidence type="ECO:0000256" key="3">
    <source>
        <dbReference type="ARBA" id="ARBA00017934"/>
    </source>
</evidence>
<dbReference type="Gene3D" id="1.10.10.10">
    <property type="entry name" value="Winged helix-like DNA-binding domain superfamily/Winged helix DNA-binding domain"/>
    <property type="match status" value="1"/>
</dbReference>
<accession>A0A507CE38</accession>
<comment type="caution">
    <text evidence="8">The sequence shown here is derived from an EMBL/GenBank/DDBJ whole genome shotgun (WGS) entry which is preliminary data.</text>
</comment>
<evidence type="ECO:0000256" key="7">
    <source>
        <dbReference type="ARBA" id="ARBA00030094"/>
    </source>
</evidence>
<dbReference type="PANTHER" id="PTHR13149">
    <property type="entry name" value="VACUOLAR PROTEIN SORTING-ASSOCIATED PROTEIN VPS25"/>
    <property type="match status" value="1"/>
</dbReference>
<comment type="subcellular location">
    <subcellularLocation>
        <location evidence="1">Cytoplasm</location>
    </subcellularLocation>
</comment>
<evidence type="ECO:0000313" key="9">
    <source>
        <dbReference type="Proteomes" id="UP000319731"/>
    </source>
</evidence>
<dbReference type="GO" id="GO:0016236">
    <property type="term" value="P:macroautophagy"/>
    <property type="evidence" value="ECO:0007669"/>
    <property type="project" value="UniProtKB-ARBA"/>
</dbReference>
<dbReference type="EMBL" id="QEAO01000007">
    <property type="protein sequence ID" value="TPX35783.1"/>
    <property type="molecule type" value="Genomic_DNA"/>
</dbReference>
<dbReference type="AlphaFoldDB" id="A0A507CE38"/>
<keyword evidence="5" id="KW-0963">Cytoplasm</keyword>
<protein>
    <recommendedName>
        <fullName evidence="3">Vacuolar protein-sorting-associated protein 25</fullName>
    </recommendedName>
    <alternativeName>
        <fullName evidence="7">ESCRT-II complex subunit VPS25</fullName>
    </alternativeName>
</protein>
<dbReference type="InterPro" id="IPR036390">
    <property type="entry name" value="WH_DNA-bd_sf"/>
</dbReference>
<keyword evidence="9" id="KW-1185">Reference proteome</keyword>
<dbReference type="GO" id="GO:0005198">
    <property type="term" value="F:structural molecule activity"/>
    <property type="evidence" value="ECO:0007669"/>
    <property type="project" value="TreeGrafter"/>
</dbReference>
<dbReference type="Gene3D" id="1.10.10.570">
    <property type="entry name" value="Winged helix' DNA-binding domain. Chain C. Domain 1"/>
    <property type="match status" value="1"/>
</dbReference>
<dbReference type="GeneID" id="42003139"/>
<comment type="similarity">
    <text evidence="2">Belongs to the VPS25 family.</text>
</comment>
<dbReference type="SUPFAM" id="SSF46785">
    <property type="entry name" value="Winged helix' DNA-binding domain"/>
    <property type="match status" value="2"/>
</dbReference>
<gene>
    <name evidence="8" type="ORF">SmJEL517_g01914</name>
</gene>